<evidence type="ECO:0000313" key="7">
    <source>
        <dbReference type="EMBL" id="CAF0739594.1"/>
    </source>
</evidence>
<evidence type="ECO:0000313" key="8">
    <source>
        <dbReference type="EMBL" id="CAF3850533.1"/>
    </source>
</evidence>
<dbReference type="AlphaFoldDB" id="A0A813NRQ3"/>
<dbReference type="PANTHER" id="PTHR12197:SF292">
    <property type="entry name" value="SET DOMAIN-CONTAINING PROTEIN"/>
    <property type="match status" value="1"/>
</dbReference>
<dbReference type="PANTHER" id="PTHR12197">
    <property type="entry name" value="HISTONE-LYSINE N-METHYLTRANSFERASE SMYD"/>
    <property type="match status" value="1"/>
</dbReference>
<dbReference type="Proteomes" id="UP000663845">
    <property type="component" value="Unassembled WGS sequence"/>
</dbReference>
<organism evidence="7 9">
    <name type="scientific">Adineta steineri</name>
    <dbReference type="NCBI Taxonomy" id="433720"/>
    <lineage>
        <taxon>Eukaryota</taxon>
        <taxon>Metazoa</taxon>
        <taxon>Spiralia</taxon>
        <taxon>Gnathifera</taxon>
        <taxon>Rotifera</taxon>
        <taxon>Eurotatoria</taxon>
        <taxon>Bdelloidea</taxon>
        <taxon>Adinetida</taxon>
        <taxon>Adinetidae</taxon>
        <taxon>Adineta</taxon>
    </lineage>
</organism>
<dbReference type="Proteomes" id="UP000663881">
    <property type="component" value="Unassembled WGS sequence"/>
</dbReference>
<dbReference type="InterPro" id="IPR002893">
    <property type="entry name" value="Znf_MYND"/>
</dbReference>
<dbReference type="InterPro" id="IPR046341">
    <property type="entry name" value="SET_dom_sf"/>
</dbReference>
<evidence type="ECO:0008006" key="10">
    <source>
        <dbReference type="Google" id="ProtNLM"/>
    </source>
</evidence>
<reference evidence="7" key="1">
    <citation type="submission" date="2021-02" db="EMBL/GenBank/DDBJ databases">
        <authorList>
            <person name="Nowell W R."/>
        </authorList>
    </citation>
    <scope>NUCLEOTIDE SEQUENCE</scope>
</reference>
<evidence type="ECO:0000256" key="2">
    <source>
        <dbReference type="ARBA" id="ARBA00022771"/>
    </source>
</evidence>
<sequence length="408" mass="47812">MTENKVNLAFKEQKGRCLITNQDVSQGDILLVSKPYAIVPLITKKNDICANCICISKHQTHPREMLVCRKSCHHVFYCSDKCEQQHWDKFHQYECSFLDKVCALQDNDYVINYTLLVMRMLTQRLHDILNKSPTIPSEDVWTMLSHFDEFTEEKKNEFETVAKILTEYILVKLIPHLIKDNHEFIGSIQSFLSDHTDAKKVEINNSDQWLSQMVHLCLLFNDDTTIEVVKYLLNKVYIVICMEEVNSFFHRTFVFDGYSQPPHVYALGVYPFATFINHSCSPNVERFSVEEDGTKFHMGDIVFFATHSMKQGEELGLSYLKGQYDLYIKDQVNADEIINSQVNRKQRIKNEYFFDCECTRCLNESKGELDKSFMNFVKEFKCTNLKCQGWFIPSFEKQMYCEACKISR</sequence>
<comment type="caution">
    <text evidence="7">The sequence shown here is derived from an EMBL/GenBank/DDBJ whole genome shotgun (WGS) entry which is preliminary data.</text>
</comment>
<dbReference type="EMBL" id="CAJOAY010001495">
    <property type="protein sequence ID" value="CAF3850533.1"/>
    <property type="molecule type" value="Genomic_DNA"/>
</dbReference>
<proteinExistence type="predicted"/>
<dbReference type="EMBL" id="CAJNOG010000008">
    <property type="protein sequence ID" value="CAF0739594.1"/>
    <property type="molecule type" value="Genomic_DNA"/>
</dbReference>
<dbReference type="SUPFAM" id="SSF82199">
    <property type="entry name" value="SET domain"/>
    <property type="match status" value="1"/>
</dbReference>
<dbReference type="CDD" id="cd20071">
    <property type="entry name" value="SET_SMYD"/>
    <property type="match status" value="1"/>
</dbReference>
<evidence type="ECO:0000256" key="3">
    <source>
        <dbReference type="ARBA" id="ARBA00022833"/>
    </source>
</evidence>
<evidence type="ECO:0000259" key="5">
    <source>
        <dbReference type="PROSITE" id="PS50280"/>
    </source>
</evidence>
<keyword evidence="1" id="KW-0479">Metal-binding</keyword>
<evidence type="ECO:0000256" key="4">
    <source>
        <dbReference type="PROSITE-ProRule" id="PRU00134"/>
    </source>
</evidence>
<accession>A0A813NRQ3</accession>
<evidence type="ECO:0000259" key="6">
    <source>
        <dbReference type="PROSITE" id="PS50865"/>
    </source>
</evidence>
<gene>
    <name evidence="7" type="ORF">JYZ213_LOCUS1785</name>
    <name evidence="8" type="ORF">OKA104_LOCUS21468</name>
</gene>
<keyword evidence="3" id="KW-0862">Zinc</keyword>
<dbReference type="InterPro" id="IPR001214">
    <property type="entry name" value="SET_dom"/>
</dbReference>
<evidence type="ECO:0000256" key="1">
    <source>
        <dbReference type="ARBA" id="ARBA00022723"/>
    </source>
</evidence>
<keyword evidence="2 4" id="KW-0863">Zinc-finger</keyword>
<dbReference type="Gene3D" id="2.170.270.10">
    <property type="entry name" value="SET domain"/>
    <property type="match status" value="1"/>
</dbReference>
<dbReference type="InterPro" id="IPR050869">
    <property type="entry name" value="H3K4_H4K5_MeTrfase"/>
</dbReference>
<dbReference type="PROSITE" id="PS50865">
    <property type="entry name" value="ZF_MYND_2"/>
    <property type="match status" value="1"/>
</dbReference>
<dbReference type="Pfam" id="PF00856">
    <property type="entry name" value="SET"/>
    <property type="match status" value="1"/>
</dbReference>
<name>A0A813NRQ3_9BILA</name>
<dbReference type="SUPFAM" id="SSF144232">
    <property type="entry name" value="HIT/MYND zinc finger-like"/>
    <property type="match status" value="1"/>
</dbReference>
<feature type="domain" description="MYND-type" evidence="6">
    <location>
        <begin position="49"/>
        <end position="95"/>
    </location>
</feature>
<protein>
    <recommendedName>
        <fullName evidence="10">SET domain-containing protein</fullName>
    </recommendedName>
</protein>
<evidence type="ECO:0000313" key="9">
    <source>
        <dbReference type="Proteomes" id="UP000663845"/>
    </source>
</evidence>
<dbReference type="SMART" id="SM00317">
    <property type="entry name" value="SET"/>
    <property type="match status" value="1"/>
</dbReference>
<dbReference type="PROSITE" id="PS50280">
    <property type="entry name" value="SET"/>
    <property type="match status" value="1"/>
</dbReference>
<feature type="domain" description="SET" evidence="5">
    <location>
        <begin position="4"/>
        <end position="320"/>
    </location>
</feature>
<dbReference type="GO" id="GO:0008270">
    <property type="term" value="F:zinc ion binding"/>
    <property type="evidence" value="ECO:0007669"/>
    <property type="project" value="UniProtKB-KW"/>
</dbReference>